<comment type="subunit">
    <text evidence="8">Component of the oligosaccharyltransferase (OST) complex.</text>
</comment>
<dbReference type="GeneID" id="11470785"/>
<dbReference type="GO" id="GO:0008250">
    <property type="term" value="C:oligosaccharyltransferase complex"/>
    <property type="evidence" value="ECO:0007669"/>
    <property type="project" value="EnsemblFungi"/>
</dbReference>
<keyword evidence="10" id="KW-1185">Reference proteome</keyword>
<organism evidence="9 10">
    <name type="scientific">Eremothecium cymbalariae (strain CBS 270.75 / DBVPG 7215 / KCTC 17166 / NRRL Y-17582)</name>
    <name type="common">Yeast</name>
    <dbReference type="NCBI Taxonomy" id="931890"/>
    <lineage>
        <taxon>Eukaryota</taxon>
        <taxon>Fungi</taxon>
        <taxon>Dikarya</taxon>
        <taxon>Ascomycota</taxon>
        <taxon>Saccharomycotina</taxon>
        <taxon>Saccharomycetes</taxon>
        <taxon>Saccharomycetales</taxon>
        <taxon>Saccharomycetaceae</taxon>
        <taxon>Eremothecium</taxon>
    </lineage>
</organism>
<dbReference type="FunCoup" id="I6NDG5">
    <property type="interactions" value="702"/>
</dbReference>
<dbReference type="OrthoDB" id="445566at2759"/>
<evidence type="ECO:0000256" key="4">
    <source>
        <dbReference type="ARBA" id="ARBA00022692"/>
    </source>
</evidence>
<dbReference type="Pfam" id="PF02109">
    <property type="entry name" value="DAD"/>
    <property type="match status" value="1"/>
</dbReference>
<comment type="pathway">
    <text evidence="2 8">Protein modification; protein glycosylation.</text>
</comment>
<keyword evidence="5 8" id="KW-0256">Endoplasmic reticulum</keyword>
<evidence type="ECO:0000256" key="5">
    <source>
        <dbReference type="ARBA" id="ARBA00022824"/>
    </source>
</evidence>
<comment type="similarity">
    <text evidence="3 8">Belongs to the DAD/OST2 family.</text>
</comment>
<dbReference type="PANTHER" id="PTHR10705:SF0">
    <property type="entry name" value="DOLICHYL-DIPHOSPHOOLIGOSACCHARIDE--PROTEIN GLYCOSYLTRANSFERASE SUBUNIT DAD1"/>
    <property type="match status" value="1"/>
</dbReference>
<keyword evidence="6 8" id="KW-1133">Transmembrane helix</keyword>
<name>I6NDG5_ERECY</name>
<evidence type="ECO:0000256" key="6">
    <source>
        <dbReference type="ARBA" id="ARBA00022989"/>
    </source>
</evidence>
<feature type="transmembrane region" description="Helical" evidence="8">
    <location>
        <begin position="116"/>
        <end position="135"/>
    </location>
</feature>
<dbReference type="EMBL" id="CP002501">
    <property type="protein sequence ID" value="AET40107.1"/>
    <property type="molecule type" value="Genomic_DNA"/>
</dbReference>
<dbReference type="InParanoid" id="I6NDG5"/>
<comment type="subcellular location">
    <subcellularLocation>
        <location evidence="1 8">Endoplasmic reticulum membrane</location>
        <topology evidence="1 8">Multi-pass membrane protein</topology>
    </subcellularLocation>
</comment>
<evidence type="ECO:0000256" key="3">
    <source>
        <dbReference type="ARBA" id="ARBA00009386"/>
    </source>
</evidence>
<dbReference type="eggNOG" id="KOG1746">
    <property type="taxonomic scope" value="Eukaryota"/>
</dbReference>
<dbReference type="UniPathway" id="UPA00378"/>
<reference evidence="9 10" key="1">
    <citation type="journal article" date="2011" name="G3 (Bethesda)">
        <title>Genome evolution in the Eremothecium clade of the Saccharomyces complex revealed by comparative genomics.</title>
        <authorList>
            <person name="Wendland J."/>
            <person name="Walther A."/>
        </authorList>
    </citation>
    <scope>NUCLEOTIDE SEQUENCE [LARGE SCALE GENOMIC DNA]</scope>
    <source>
        <strain evidence="10">CBS 270.75 / DBVPG 7215 / KCTC 17166 / NRRL Y-17582</strain>
    </source>
</reference>
<evidence type="ECO:0000256" key="7">
    <source>
        <dbReference type="ARBA" id="ARBA00023136"/>
    </source>
</evidence>
<keyword evidence="7 8" id="KW-0472">Membrane</keyword>
<dbReference type="STRING" id="931890.I6NDG5"/>
<gene>
    <name evidence="9" type="ordered locus">Ecym_5348</name>
</gene>
<dbReference type="OMA" id="YCCSVGT"/>
<evidence type="ECO:0000256" key="2">
    <source>
        <dbReference type="ARBA" id="ARBA00004922"/>
    </source>
</evidence>
<evidence type="ECO:0000256" key="1">
    <source>
        <dbReference type="ARBA" id="ARBA00004477"/>
    </source>
</evidence>
<evidence type="ECO:0000313" key="10">
    <source>
        <dbReference type="Proteomes" id="UP000006790"/>
    </source>
</evidence>
<evidence type="ECO:0000256" key="8">
    <source>
        <dbReference type="RuleBase" id="RU361136"/>
    </source>
</evidence>
<dbReference type="KEGG" id="erc:Ecym_5348"/>
<sequence>MVRGLKKKLNTAPAGGSVVGYSSGVFKQFQESLMTSWKAYNNDIQSDTRLRVIDTFCLGLVVMGMVQMAFMLVLRDTFPFNAFLAGFISCVGQFVLLISLRLQTATPFKGISRQRALGEFIFASLVLHFICIHFIN</sequence>
<dbReference type="InterPro" id="IPR003038">
    <property type="entry name" value="DAD/Ost2"/>
</dbReference>
<dbReference type="Proteomes" id="UP000006790">
    <property type="component" value="Chromosome 5"/>
</dbReference>
<dbReference type="PIRSF" id="PIRSF005588">
    <property type="entry name" value="DAD"/>
    <property type="match status" value="1"/>
</dbReference>
<proteinExistence type="inferred from homology"/>
<evidence type="ECO:0000313" key="9">
    <source>
        <dbReference type="EMBL" id="AET40107.1"/>
    </source>
</evidence>
<keyword evidence="4 8" id="KW-0812">Transmembrane</keyword>
<dbReference type="PANTHER" id="PTHR10705">
    <property type="entry name" value="DOLICHYL-DIPHOSPHOOLIGOSACCHARIDE--PROTEIN GLYCOSYLTRANSFERASE SUBUNIT DAD1"/>
    <property type="match status" value="1"/>
</dbReference>
<dbReference type="HOGENOM" id="CLU_111220_1_1_1"/>
<feature type="transmembrane region" description="Helical" evidence="8">
    <location>
        <begin position="52"/>
        <end position="74"/>
    </location>
</feature>
<comment type="function">
    <text evidence="8">Subunit of the oligosaccharyl transferase (OST) complex that catalyzes the initial transfer of a defined glycan (Glc(3)Man(9)GlcNAc(2) in eukaryotes) from the lipid carrier dolichol-pyrophosphate to an asparagine residue within an Asn-X-Ser/Thr consensus motif in nascent polypeptide chains, the first step in protein N-glycosylation. N-glycosylation occurs cotranslationally and the complex associates with the Sec61 complex at the channel-forming translocon complex that mediates protein translocation across the endoplasmic reticulum (ER). All subunits are required for a maximal enzyme activity.</text>
</comment>
<accession>I6NDG5</accession>
<feature type="transmembrane region" description="Helical" evidence="8">
    <location>
        <begin position="80"/>
        <end position="104"/>
    </location>
</feature>
<protein>
    <recommendedName>
        <fullName evidence="8">Dolichyl-diphosphooligosaccharide--protein glycosyltransferase subunit OST2</fullName>
        <shortName evidence="8">Oligosaccharyl transferase subunit OST2</shortName>
    </recommendedName>
</protein>
<dbReference type="GO" id="GO:0006487">
    <property type="term" value="P:protein N-linked glycosylation"/>
    <property type="evidence" value="ECO:0007669"/>
    <property type="project" value="EnsemblFungi"/>
</dbReference>
<dbReference type="RefSeq" id="XP_003646924.1">
    <property type="nucleotide sequence ID" value="XM_003646876.1"/>
</dbReference>
<dbReference type="AlphaFoldDB" id="I6NDG5"/>